<keyword evidence="1" id="KW-0812">Transmembrane</keyword>
<dbReference type="Proteomes" id="UP000186684">
    <property type="component" value="Unassembled WGS sequence"/>
</dbReference>
<protein>
    <submittedName>
        <fullName evidence="2">Uncharacterized protein</fullName>
    </submittedName>
</protein>
<evidence type="ECO:0000256" key="1">
    <source>
        <dbReference type="SAM" id="Phobius"/>
    </source>
</evidence>
<sequence>MTYSAKLVFQSEVFLSLSRIDAALRAAAAQHGLTVSAATETLTGVTLDCDRAVLSLDLDMSEGETRVALSLKGRGLLSGEEGCRRLAGITQLLLKNIRAPFVIWLDNDVLLPRDAFLSAFDAPDADAPAVAPRRVRARPTASPTRRVRALRSPAPANAADGPGIVRLDAHVRAYDAYLRDELCRDASEAELDALRQEAGITPAEARMSTWAVSIAVATVSLPVAVPVLVHNVVRGEDMRVASLAMGLAGLFVALDSSGAMAGIVAGL</sequence>
<dbReference type="AlphaFoldDB" id="A0A1N7MZM1"/>
<dbReference type="OrthoDB" id="7877404at2"/>
<evidence type="ECO:0000313" key="2">
    <source>
        <dbReference type="EMBL" id="SIS91567.1"/>
    </source>
</evidence>
<feature type="transmembrane region" description="Helical" evidence="1">
    <location>
        <begin position="241"/>
        <end position="265"/>
    </location>
</feature>
<name>A0A1N7MZM1_9RHOB</name>
<reference evidence="3" key="1">
    <citation type="submission" date="2017-01" db="EMBL/GenBank/DDBJ databases">
        <authorList>
            <person name="Varghese N."/>
            <person name="Submissions S."/>
        </authorList>
    </citation>
    <scope>NUCLEOTIDE SEQUENCE [LARGE SCALE GENOMIC DNA]</scope>
    <source>
        <strain evidence="3">DSM 29430</strain>
    </source>
</reference>
<keyword evidence="1" id="KW-1133">Transmembrane helix</keyword>
<accession>A0A1N7MZM1</accession>
<keyword evidence="3" id="KW-1185">Reference proteome</keyword>
<organism evidence="2 3">
    <name type="scientific">Roseivivax lentus</name>
    <dbReference type="NCBI Taxonomy" id="633194"/>
    <lineage>
        <taxon>Bacteria</taxon>
        <taxon>Pseudomonadati</taxon>
        <taxon>Pseudomonadota</taxon>
        <taxon>Alphaproteobacteria</taxon>
        <taxon>Rhodobacterales</taxon>
        <taxon>Roseobacteraceae</taxon>
        <taxon>Roseivivax</taxon>
    </lineage>
</organism>
<keyword evidence="1" id="KW-0472">Membrane</keyword>
<proteinExistence type="predicted"/>
<gene>
    <name evidence="2" type="ORF">SAMN05421759_10690</name>
</gene>
<feature type="transmembrane region" description="Helical" evidence="1">
    <location>
        <begin position="210"/>
        <end position="229"/>
    </location>
</feature>
<dbReference type="RefSeq" id="WP_076448251.1">
    <property type="nucleotide sequence ID" value="NZ_FTOQ01000006.1"/>
</dbReference>
<dbReference type="EMBL" id="FTOQ01000006">
    <property type="protein sequence ID" value="SIS91567.1"/>
    <property type="molecule type" value="Genomic_DNA"/>
</dbReference>
<evidence type="ECO:0000313" key="3">
    <source>
        <dbReference type="Proteomes" id="UP000186684"/>
    </source>
</evidence>